<organism evidence="1 2">
    <name type="scientific">Flaviaesturariibacter amylovorans</name>
    <dbReference type="NCBI Taxonomy" id="1084520"/>
    <lineage>
        <taxon>Bacteria</taxon>
        <taxon>Pseudomonadati</taxon>
        <taxon>Bacteroidota</taxon>
        <taxon>Chitinophagia</taxon>
        <taxon>Chitinophagales</taxon>
        <taxon>Chitinophagaceae</taxon>
        <taxon>Flaviaestuariibacter</taxon>
    </lineage>
</organism>
<dbReference type="Pfam" id="PF06996">
    <property type="entry name" value="T6SS_TssG"/>
    <property type="match status" value="1"/>
</dbReference>
<sequence length="312" mass="35602">MPATTESIAHEFSKVPSDVRGEVYAAELIHAGLPQEQIYFKTVSSFHRATGRDIAAVYDDVKEDGDPQLVVELNREGLYDMLPEGIFHYNNEKRRVKTKEHVLDDIRISRRQEADARAFFGPFENEFLHRRLQLELKERSLDGAESLQGKRELFENLFGDSSLLNDQQLMSLLHLLPVVHKIRGDLVRMAYCLDLLIGYPVSLRKEFRRTAVRTAQVLPRLGRMQLGINAIAGDSVEIEEVHYIICISEIPGHELPDFFTGGKNRRLLDYLIPFLMPAAAAYRIDLEVSKKSRTKALSSDTEPIYLSINSYV</sequence>
<name>A0ABP8HRM8_9BACT</name>
<keyword evidence="2" id="KW-1185">Reference proteome</keyword>
<accession>A0ABP8HRM8</accession>
<protein>
    <submittedName>
        <fullName evidence="1">Type VI secretion system baseplate subunit TssG</fullName>
    </submittedName>
</protein>
<dbReference type="EMBL" id="BAABGY010000016">
    <property type="protein sequence ID" value="GAA4343209.1"/>
    <property type="molecule type" value="Genomic_DNA"/>
</dbReference>
<evidence type="ECO:0000313" key="2">
    <source>
        <dbReference type="Proteomes" id="UP001501725"/>
    </source>
</evidence>
<dbReference type="RefSeq" id="WP_345258068.1">
    <property type="nucleotide sequence ID" value="NZ_BAABGY010000016.1"/>
</dbReference>
<dbReference type="Proteomes" id="UP001501725">
    <property type="component" value="Unassembled WGS sequence"/>
</dbReference>
<comment type="caution">
    <text evidence="1">The sequence shown here is derived from an EMBL/GenBank/DDBJ whole genome shotgun (WGS) entry which is preliminary data.</text>
</comment>
<reference evidence="2" key="1">
    <citation type="journal article" date="2019" name="Int. J. Syst. Evol. Microbiol.">
        <title>The Global Catalogue of Microorganisms (GCM) 10K type strain sequencing project: providing services to taxonomists for standard genome sequencing and annotation.</title>
        <authorList>
            <consortium name="The Broad Institute Genomics Platform"/>
            <consortium name="The Broad Institute Genome Sequencing Center for Infectious Disease"/>
            <person name="Wu L."/>
            <person name="Ma J."/>
        </authorList>
    </citation>
    <scope>NUCLEOTIDE SEQUENCE [LARGE SCALE GENOMIC DNA]</scope>
    <source>
        <strain evidence="2">JCM 17919</strain>
    </source>
</reference>
<gene>
    <name evidence="1" type="ORF">GCM10023184_43390</name>
</gene>
<evidence type="ECO:0000313" key="1">
    <source>
        <dbReference type="EMBL" id="GAA4343209.1"/>
    </source>
</evidence>
<proteinExistence type="predicted"/>
<dbReference type="InterPro" id="IPR010732">
    <property type="entry name" value="T6SS_TssG-like"/>
</dbReference>